<dbReference type="InterPro" id="IPR011013">
    <property type="entry name" value="Gal_mutarotase_sf_dom"/>
</dbReference>
<dbReference type="Pfam" id="PF01263">
    <property type="entry name" value="Aldose_epim"/>
    <property type="match status" value="1"/>
</dbReference>
<dbReference type="SUPFAM" id="SSF74650">
    <property type="entry name" value="Galactose mutarotase-like"/>
    <property type="match status" value="1"/>
</dbReference>
<evidence type="ECO:0000313" key="2">
    <source>
        <dbReference type="Proteomes" id="UP000288794"/>
    </source>
</evidence>
<evidence type="ECO:0008006" key="3">
    <source>
        <dbReference type="Google" id="ProtNLM"/>
    </source>
</evidence>
<dbReference type="EMBL" id="JMEE01000047">
    <property type="protein sequence ID" value="RWR00568.1"/>
    <property type="molecule type" value="Genomic_DNA"/>
</dbReference>
<sequence length="296" mass="34040">MALFMLENDRFLLVVSTNGGTILKYVLKYQGDEVPLLRPTRVSEETASGESGCFPLIPFGNRVKENRFYVDQREYKLEPNTSGDPHYLHGDGWLGEWHRLSQQHGSLTLGFQREQEAYHYRAEQCFELNEQGLTLTLTVWHLGENPMPYGLGWHPFFPLTAETRIQAKADSYWLEDAGWLAGKRAPLIPSLDFNQPAILPRQWINNGFHGWDGHARLQWPERKLQLQLLTQPPCPVFFLFMPDSAFDRHYQGDFFCLEPMSHAANAHNIEGKGGLRMLAQGEQFSQQCRLNCIDMA</sequence>
<keyword evidence="2" id="KW-1185">Reference proteome</keyword>
<dbReference type="Gene3D" id="2.70.98.10">
    <property type="match status" value="1"/>
</dbReference>
<comment type="caution">
    <text evidence="1">The sequence shown here is derived from an EMBL/GenBank/DDBJ whole genome shotgun (WGS) entry which is preliminary data.</text>
</comment>
<dbReference type="GO" id="GO:0030246">
    <property type="term" value="F:carbohydrate binding"/>
    <property type="evidence" value="ECO:0007669"/>
    <property type="project" value="InterPro"/>
</dbReference>
<organism evidence="1 2">
    <name type="scientific">[Pantoea] beijingensis</name>
    <dbReference type="NCBI Taxonomy" id="1324864"/>
    <lineage>
        <taxon>Bacteria</taxon>
        <taxon>Pseudomonadati</taxon>
        <taxon>Pseudomonadota</taxon>
        <taxon>Gammaproteobacteria</taxon>
        <taxon>Enterobacterales</taxon>
        <taxon>Erwiniaceae</taxon>
        <taxon>Erwinia</taxon>
    </lineage>
</organism>
<dbReference type="CDD" id="cd09021">
    <property type="entry name" value="Aldose_epim_Ec_YphB"/>
    <property type="match status" value="1"/>
</dbReference>
<evidence type="ECO:0000313" key="1">
    <source>
        <dbReference type="EMBL" id="RWR00568.1"/>
    </source>
</evidence>
<gene>
    <name evidence="1" type="ORF">ED28_18955</name>
</gene>
<dbReference type="GO" id="GO:0005975">
    <property type="term" value="P:carbohydrate metabolic process"/>
    <property type="evidence" value="ECO:0007669"/>
    <property type="project" value="InterPro"/>
</dbReference>
<proteinExistence type="predicted"/>
<protein>
    <recommendedName>
        <fullName evidence="3">Aldose 1-epimerase</fullName>
    </recommendedName>
</protein>
<dbReference type="InterPro" id="IPR014718">
    <property type="entry name" value="GH-type_carb-bd"/>
</dbReference>
<dbReference type="RefSeq" id="WP_128179578.1">
    <property type="nucleotide sequence ID" value="NZ_CP071409.1"/>
</dbReference>
<dbReference type="AlphaFoldDB" id="A0A443I8Y0"/>
<reference evidence="1 2" key="1">
    <citation type="submission" date="2014-04" db="EMBL/GenBank/DDBJ databases">
        <title>Draft genome sequence of Pantoea beijingensis strain LMG 27579, an emerging pathogen to Pleurotus eryngii with potential industrial application.</title>
        <authorList>
            <person name="Xu F."/>
            <person name="Liu Y."/>
            <person name="Wang S."/>
            <person name="Yin Y."/>
            <person name="Ma Y."/>
            <person name="Zhao S."/>
            <person name="Rong C."/>
        </authorList>
    </citation>
    <scope>NUCLEOTIDE SEQUENCE [LARGE SCALE GENOMIC DNA]</scope>
    <source>
        <strain evidence="1 2">LMG 27579</strain>
    </source>
</reference>
<dbReference type="Proteomes" id="UP000288794">
    <property type="component" value="Unassembled WGS sequence"/>
</dbReference>
<dbReference type="GO" id="GO:0016853">
    <property type="term" value="F:isomerase activity"/>
    <property type="evidence" value="ECO:0007669"/>
    <property type="project" value="InterPro"/>
</dbReference>
<name>A0A443I8Y0_9GAMM</name>
<dbReference type="InterPro" id="IPR008183">
    <property type="entry name" value="Aldose_1/G6P_1-epimerase"/>
</dbReference>
<accession>A0A443I8Y0</accession>